<reference evidence="1 2" key="1">
    <citation type="submission" date="2018-06" db="EMBL/GenBank/DDBJ databases">
        <authorList>
            <consortium name="Pathogen Informatics"/>
            <person name="Doyle S."/>
        </authorList>
    </citation>
    <scope>NUCLEOTIDE SEQUENCE [LARGE SCALE GENOMIC DNA]</scope>
    <source>
        <strain evidence="1 2">NCTC9810</strain>
    </source>
</reference>
<dbReference type="AlphaFoldDB" id="A0A380WW22"/>
<name>A0A380WW22_9FIRM</name>
<protein>
    <submittedName>
        <fullName evidence="1">Uncharacterized protein</fullName>
    </submittedName>
</protein>
<evidence type="ECO:0000313" key="2">
    <source>
        <dbReference type="Proteomes" id="UP000255124"/>
    </source>
</evidence>
<organism evidence="1 2">
    <name type="scientific">Anaerococcus octavius</name>
    <dbReference type="NCBI Taxonomy" id="54007"/>
    <lineage>
        <taxon>Bacteria</taxon>
        <taxon>Bacillati</taxon>
        <taxon>Bacillota</taxon>
        <taxon>Tissierellia</taxon>
        <taxon>Tissierellales</taxon>
        <taxon>Peptoniphilaceae</taxon>
        <taxon>Anaerococcus</taxon>
    </lineage>
</organism>
<dbReference type="Proteomes" id="UP000255124">
    <property type="component" value="Unassembled WGS sequence"/>
</dbReference>
<dbReference type="RefSeq" id="WP_115595799.1">
    <property type="nucleotide sequence ID" value="NZ_UFTA01000002.1"/>
</dbReference>
<dbReference type="EMBL" id="UFTA01000002">
    <property type="protein sequence ID" value="SUU93281.1"/>
    <property type="molecule type" value="Genomic_DNA"/>
</dbReference>
<dbReference type="OrthoDB" id="1692825at2"/>
<gene>
    <name evidence="1" type="ORF">NCTC9810_01632</name>
</gene>
<proteinExistence type="predicted"/>
<evidence type="ECO:0000313" key="1">
    <source>
        <dbReference type="EMBL" id="SUU93281.1"/>
    </source>
</evidence>
<accession>A0A380WW22</accession>
<sequence>MDLKLKDIWDRNGQFAIKHWGKLKSEPLDADLSNLENFKEFLIYQYGWDDKQVEEELKWFSDFSRTFESK</sequence>